<keyword evidence="3" id="KW-1185">Reference proteome</keyword>
<keyword evidence="1" id="KW-0732">Signal</keyword>
<organism evidence="2 3">
    <name type="scientific">Microbacterium bovistercoris</name>
    <dbReference type="NCBI Taxonomy" id="2293570"/>
    <lineage>
        <taxon>Bacteria</taxon>
        <taxon>Bacillati</taxon>
        <taxon>Actinomycetota</taxon>
        <taxon>Actinomycetes</taxon>
        <taxon>Micrococcales</taxon>
        <taxon>Microbacteriaceae</taxon>
        <taxon>Microbacterium</taxon>
    </lineage>
</organism>
<protein>
    <submittedName>
        <fullName evidence="2">DNA modification methylase</fullName>
    </submittedName>
</protein>
<dbReference type="Proteomes" id="UP000262172">
    <property type="component" value="Unassembled WGS sequence"/>
</dbReference>
<accession>A0A371NUG0</accession>
<keyword evidence="2" id="KW-0808">Transferase</keyword>
<dbReference type="GO" id="GO:0008168">
    <property type="term" value="F:methyltransferase activity"/>
    <property type="evidence" value="ECO:0007669"/>
    <property type="project" value="UniProtKB-KW"/>
</dbReference>
<evidence type="ECO:0000313" key="2">
    <source>
        <dbReference type="EMBL" id="REJ06008.1"/>
    </source>
</evidence>
<feature type="signal peptide" evidence="1">
    <location>
        <begin position="1"/>
        <end position="25"/>
    </location>
</feature>
<dbReference type="GO" id="GO:0032259">
    <property type="term" value="P:methylation"/>
    <property type="evidence" value="ECO:0007669"/>
    <property type="project" value="UniProtKB-KW"/>
</dbReference>
<evidence type="ECO:0000313" key="3">
    <source>
        <dbReference type="Proteomes" id="UP000262172"/>
    </source>
</evidence>
<dbReference type="EMBL" id="QUAB01000039">
    <property type="protein sequence ID" value="REJ06008.1"/>
    <property type="molecule type" value="Genomic_DNA"/>
</dbReference>
<dbReference type="PROSITE" id="PS51257">
    <property type="entry name" value="PROKAR_LIPOPROTEIN"/>
    <property type="match status" value="1"/>
</dbReference>
<gene>
    <name evidence="2" type="ORF">DY023_08430</name>
</gene>
<dbReference type="AlphaFoldDB" id="A0A371NUG0"/>
<comment type="caution">
    <text evidence="2">The sequence shown here is derived from an EMBL/GenBank/DDBJ whole genome shotgun (WGS) entry which is preliminary data.</text>
</comment>
<keyword evidence="2" id="KW-0489">Methyltransferase</keyword>
<feature type="chain" id="PRO_5038392113" evidence="1">
    <location>
        <begin position="26"/>
        <end position="172"/>
    </location>
</feature>
<dbReference type="OrthoDB" id="3267550at2"/>
<proteinExistence type="predicted"/>
<sequence>MAPRLLASIALGAVALLGTTGCTFITEQATEIPYSPSDGVNVSNDAGPVKVRNAMIVADEDGSTGNLVAGLVNDTAENETVTISLEGHDPFTVKVPAGERVSLGADEDPLRIDDLNVQPGATVEVLFQSGDSSGRTADVPVLDGTLPYYSDLVPEPERTVLETPAPTETPAS</sequence>
<reference evidence="2 3" key="1">
    <citation type="submission" date="2018-08" db="EMBL/GenBank/DDBJ databases">
        <title>Isolation, diversity and antifungal activity of Actinobacteria from cow dung.</title>
        <authorList>
            <person name="Ling L."/>
        </authorList>
    </citation>
    <scope>NUCLEOTIDE SEQUENCE [LARGE SCALE GENOMIC DNA]</scope>
    <source>
        <strain evidence="2 3">NEAU-LLE</strain>
    </source>
</reference>
<name>A0A371NUG0_9MICO</name>
<evidence type="ECO:0000256" key="1">
    <source>
        <dbReference type="SAM" id="SignalP"/>
    </source>
</evidence>